<evidence type="ECO:0000313" key="1">
    <source>
        <dbReference type="EMBL" id="CAG8794133.1"/>
    </source>
</evidence>
<proteinExistence type="predicted"/>
<keyword evidence="2" id="KW-1185">Reference proteome</keyword>
<dbReference type="Proteomes" id="UP000789920">
    <property type="component" value="Unassembled WGS sequence"/>
</dbReference>
<name>A0ACA9RI23_9GLOM</name>
<feature type="non-terminal residue" evidence="1">
    <location>
        <position position="1"/>
    </location>
</feature>
<feature type="non-terminal residue" evidence="1">
    <location>
        <position position="91"/>
    </location>
</feature>
<protein>
    <submittedName>
        <fullName evidence="1">17912_t:CDS:1</fullName>
    </submittedName>
</protein>
<reference evidence="1" key="1">
    <citation type="submission" date="2021-06" db="EMBL/GenBank/DDBJ databases">
        <authorList>
            <person name="Kallberg Y."/>
            <person name="Tangrot J."/>
            <person name="Rosling A."/>
        </authorList>
    </citation>
    <scope>NUCLEOTIDE SEQUENCE</scope>
    <source>
        <strain evidence="1">MA461A</strain>
    </source>
</reference>
<dbReference type="EMBL" id="CAJVQC010054408">
    <property type="protein sequence ID" value="CAG8794133.1"/>
    <property type="molecule type" value="Genomic_DNA"/>
</dbReference>
<evidence type="ECO:0000313" key="2">
    <source>
        <dbReference type="Proteomes" id="UP000789920"/>
    </source>
</evidence>
<comment type="caution">
    <text evidence="1">The sequence shown here is derived from an EMBL/GenBank/DDBJ whole genome shotgun (WGS) entry which is preliminary data.</text>
</comment>
<organism evidence="1 2">
    <name type="scientific">Racocetra persica</name>
    <dbReference type="NCBI Taxonomy" id="160502"/>
    <lineage>
        <taxon>Eukaryota</taxon>
        <taxon>Fungi</taxon>
        <taxon>Fungi incertae sedis</taxon>
        <taxon>Mucoromycota</taxon>
        <taxon>Glomeromycotina</taxon>
        <taxon>Glomeromycetes</taxon>
        <taxon>Diversisporales</taxon>
        <taxon>Gigasporaceae</taxon>
        <taxon>Racocetra</taxon>
    </lineage>
</organism>
<accession>A0ACA9RI23</accession>
<gene>
    <name evidence="1" type="ORF">RPERSI_LOCUS19698</name>
</gene>
<sequence>NILKSDQNNTIQGLSCQTDFECNSQLTNSSNNPFVFGNYLCAQNRCKFVVGQPCHDVSDCSAYYYYNNASQKLPNDIGFLCAASNEKLDFG</sequence>